<organism evidence="2 3">
    <name type="scientific">Ensete ventricosum</name>
    <name type="common">Abyssinian banana</name>
    <name type="synonym">Musa ensete</name>
    <dbReference type="NCBI Taxonomy" id="4639"/>
    <lineage>
        <taxon>Eukaryota</taxon>
        <taxon>Viridiplantae</taxon>
        <taxon>Streptophyta</taxon>
        <taxon>Embryophyta</taxon>
        <taxon>Tracheophyta</taxon>
        <taxon>Spermatophyta</taxon>
        <taxon>Magnoliopsida</taxon>
        <taxon>Liliopsida</taxon>
        <taxon>Zingiberales</taxon>
        <taxon>Musaceae</taxon>
        <taxon>Ensete</taxon>
    </lineage>
</organism>
<gene>
    <name evidence="2" type="ORF">B296_00015161</name>
</gene>
<reference evidence="2 3" key="1">
    <citation type="journal article" date="2014" name="Agronomy (Basel)">
        <title>A Draft Genome Sequence for Ensete ventricosum, the Drought-Tolerant Tree Against Hunger.</title>
        <authorList>
            <person name="Harrison J."/>
            <person name="Moore K.A."/>
            <person name="Paszkiewicz K."/>
            <person name="Jones T."/>
            <person name="Grant M."/>
            <person name="Ambacheew D."/>
            <person name="Muzemil S."/>
            <person name="Studholme D.J."/>
        </authorList>
    </citation>
    <scope>NUCLEOTIDE SEQUENCE [LARGE SCALE GENOMIC DNA]</scope>
</reference>
<evidence type="ECO:0000313" key="2">
    <source>
        <dbReference type="EMBL" id="RRT62095.1"/>
    </source>
</evidence>
<proteinExistence type="predicted"/>
<evidence type="ECO:0000256" key="1">
    <source>
        <dbReference type="SAM" id="MobiDB-lite"/>
    </source>
</evidence>
<evidence type="ECO:0000313" key="3">
    <source>
        <dbReference type="Proteomes" id="UP000287651"/>
    </source>
</evidence>
<feature type="compositionally biased region" description="Basic and acidic residues" evidence="1">
    <location>
        <begin position="1"/>
        <end position="10"/>
    </location>
</feature>
<feature type="region of interest" description="Disordered" evidence="1">
    <location>
        <begin position="1"/>
        <end position="34"/>
    </location>
</feature>
<accession>A0A426ZDL0</accession>
<dbReference type="AlphaFoldDB" id="A0A426ZDL0"/>
<name>A0A426ZDL0_ENSVE</name>
<dbReference type="EMBL" id="AMZH03007127">
    <property type="protein sequence ID" value="RRT62095.1"/>
    <property type="molecule type" value="Genomic_DNA"/>
</dbReference>
<sequence>FPRHREGVGRERRRWRRRNEGLGLGETSKKKGRAASLDRTFVALLSPRGPTAAPVGPESELDWTVVDVVFLASSGTCPFPIGGSGSSPVREGPKSKT</sequence>
<dbReference type="Proteomes" id="UP000287651">
    <property type="component" value="Unassembled WGS sequence"/>
</dbReference>
<protein>
    <submittedName>
        <fullName evidence="2">Uncharacterized protein</fullName>
    </submittedName>
</protein>
<comment type="caution">
    <text evidence="2">The sequence shown here is derived from an EMBL/GenBank/DDBJ whole genome shotgun (WGS) entry which is preliminary data.</text>
</comment>
<feature type="non-terminal residue" evidence="2">
    <location>
        <position position="1"/>
    </location>
</feature>